<reference evidence="1" key="2">
    <citation type="submission" date="2015-07" db="EMBL/GenBank/DDBJ databases">
        <authorList>
            <person name="Noorani M."/>
        </authorList>
    </citation>
    <scope>NUCLEOTIDE SEQUENCE</scope>
    <source>
        <strain evidence="1">Yugu1</strain>
    </source>
</reference>
<reference evidence="1" key="1">
    <citation type="journal article" date="2012" name="Nat. Biotechnol.">
        <title>Reference genome sequence of the model plant Setaria.</title>
        <authorList>
            <person name="Bennetzen J.L."/>
            <person name="Schmutz J."/>
            <person name="Wang H."/>
            <person name="Percifield R."/>
            <person name="Hawkins J."/>
            <person name="Pontaroli A.C."/>
            <person name="Estep M."/>
            <person name="Feng L."/>
            <person name="Vaughn J.N."/>
            <person name="Grimwood J."/>
            <person name="Jenkins J."/>
            <person name="Barry K."/>
            <person name="Lindquist E."/>
            <person name="Hellsten U."/>
            <person name="Deshpande S."/>
            <person name="Wang X."/>
            <person name="Wu X."/>
            <person name="Mitros T."/>
            <person name="Triplett J."/>
            <person name="Yang X."/>
            <person name="Ye C.Y."/>
            <person name="Mauro-Herrera M."/>
            <person name="Wang L."/>
            <person name="Li P."/>
            <person name="Sharma M."/>
            <person name="Sharma R."/>
            <person name="Ronald P.C."/>
            <person name="Panaud O."/>
            <person name="Kellogg E.A."/>
            <person name="Brutnell T.P."/>
            <person name="Doust A.N."/>
            <person name="Tuskan G.A."/>
            <person name="Rokhsar D."/>
            <person name="Devos K.M."/>
        </authorList>
    </citation>
    <scope>NUCLEOTIDE SEQUENCE [LARGE SCALE GENOMIC DNA]</scope>
    <source>
        <strain evidence="1">Yugu1</strain>
    </source>
</reference>
<accession>A0A368PEV8</accession>
<name>A0A368PEV8_SETIT</name>
<dbReference type="PANTHER" id="PTHR33994:SF32">
    <property type="entry name" value="LATE EMBRYOGENESIS ABUNDANT PROTEIN LEA-2 SUBGROUP DOMAIN-CONTAINING PROTEIN"/>
    <property type="match status" value="1"/>
</dbReference>
<sequence>MDAQLLSRRSDEELPSLGDKEPATTLLFVGTLAWAIFMMLTSRLPVFSVTVDGFSGLDDRVPRAFNLTMAVDNLGGTYEVCVGGETVVLYGGVPLATGGVEKLCVPPKGAADLAVVAASGGVGLPEALAELMAAEKRADGAAHVEVRVISEKHNWLLSCTAALERAAARPYPCKKSLMIDESDGVRPARWQ</sequence>
<dbReference type="InParanoid" id="A0A368PEV8"/>
<evidence type="ECO:0008006" key="2">
    <source>
        <dbReference type="Google" id="ProtNLM"/>
    </source>
</evidence>
<organism evidence="1">
    <name type="scientific">Setaria italica</name>
    <name type="common">Foxtail millet</name>
    <name type="synonym">Panicum italicum</name>
    <dbReference type="NCBI Taxonomy" id="4555"/>
    <lineage>
        <taxon>Eukaryota</taxon>
        <taxon>Viridiplantae</taxon>
        <taxon>Streptophyta</taxon>
        <taxon>Embryophyta</taxon>
        <taxon>Tracheophyta</taxon>
        <taxon>Spermatophyta</taxon>
        <taxon>Magnoliopsida</taxon>
        <taxon>Liliopsida</taxon>
        <taxon>Poales</taxon>
        <taxon>Poaceae</taxon>
        <taxon>PACMAD clade</taxon>
        <taxon>Panicoideae</taxon>
        <taxon>Panicodae</taxon>
        <taxon>Paniceae</taxon>
        <taxon>Cenchrinae</taxon>
        <taxon>Setaria</taxon>
    </lineage>
</organism>
<dbReference type="PANTHER" id="PTHR33994">
    <property type="entry name" value="OS04G0515000 PROTEIN"/>
    <property type="match status" value="1"/>
</dbReference>
<evidence type="ECO:0000313" key="1">
    <source>
        <dbReference type="EMBL" id="RCU61704.1"/>
    </source>
</evidence>
<dbReference type="EMBL" id="KQ475435">
    <property type="protein sequence ID" value="RCU61704.1"/>
    <property type="molecule type" value="Genomic_DNA"/>
</dbReference>
<proteinExistence type="predicted"/>
<protein>
    <recommendedName>
        <fullName evidence="2">Late embryogenesis abundant protein LEA-2 subgroup domain-containing protein</fullName>
    </recommendedName>
</protein>
<dbReference type="OrthoDB" id="666424at2759"/>
<gene>
    <name evidence="1" type="ORF">SETIT_J026800v2</name>
</gene>
<dbReference type="AlphaFoldDB" id="A0A368PEV8"/>